<keyword evidence="1" id="KW-0812">Transmembrane</keyword>
<dbReference type="Proteomes" id="UP001597480">
    <property type="component" value="Unassembled WGS sequence"/>
</dbReference>
<dbReference type="EMBL" id="JBHUMD010000025">
    <property type="protein sequence ID" value="MFD2602549.1"/>
    <property type="molecule type" value="Genomic_DNA"/>
</dbReference>
<keyword evidence="1" id="KW-0472">Membrane</keyword>
<sequence>MQSITDILNILLKSIFVGFGFIIPILTLLRISDIKTLQIKDLFILTAVQTVRISGIIYFILAAVAVYPLLMHDNSMAGNVKVDFGGFAMYILFSPIMTLVITQLFWIKRLYMKKGSRITLSFMLLLLPSAVFLAIAKSQDFMPALKATLSGPEILKTLISCIIFIFITFTIILMGGKLKDKKA</sequence>
<accession>A0ABW5NWT1</accession>
<feature type="transmembrane region" description="Helical" evidence="1">
    <location>
        <begin position="12"/>
        <end position="31"/>
    </location>
</feature>
<keyword evidence="1" id="KW-1133">Transmembrane helix</keyword>
<proteinExistence type="predicted"/>
<comment type="caution">
    <text evidence="2">The sequence shown here is derived from an EMBL/GenBank/DDBJ whole genome shotgun (WGS) entry which is preliminary data.</text>
</comment>
<dbReference type="RefSeq" id="WP_379820974.1">
    <property type="nucleotide sequence ID" value="NZ_JBHUMD010000025.1"/>
</dbReference>
<gene>
    <name evidence="2" type="ORF">ACFSR3_10820</name>
</gene>
<name>A0ABW5NWT1_9FLAO</name>
<keyword evidence="3" id="KW-1185">Reference proteome</keyword>
<evidence type="ECO:0000256" key="1">
    <source>
        <dbReference type="SAM" id="Phobius"/>
    </source>
</evidence>
<evidence type="ECO:0000313" key="3">
    <source>
        <dbReference type="Proteomes" id="UP001597480"/>
    </source>
</evidence>
<feature type="transmembrane region" description="Helical" evidence="1">
    <location>
        <begin position="87"/>
        <end position="106"/>
    </location>
</feature>
<feature type="transmembrane region" description="Helical" evidence="1">
    <location>
        <begin position="118"/>
        <end position="137"/>
    </location>
</feature>
<feature type="transmembrane region" description="Helical" evidence="1">
    <location>
        <begin position="157"/>
        <end position="176"/>
    </location>
</feature>
<organism evidence="2 3">
    <name type="scientific">Flavobacterium suzhouense</name>
    <dbReference type="NCBI Taxonomy" id="1529638"/>
    <lineage>
        <taxon>Bacteria</taxon>
        <taxon>Pseudomonadati</taxon>
        <taxon>Bacteroidota</taxon>
        <taxon>Flavobacteriia</taxon>
        <taxon>Flavobacteriales</taxon>
        <taxon>Flavobacteriaceae</taxon>
        <taxon>Flavobacterium</taxon>
    </lineage>
</organism>
<reference evidence="3" key="1">
    <citation type="journal article" date="2019" name="Int. J. Syst. Evol. Microbiol.">
        <title>The Global Catalogue of Microorganisms (GCM) 10K type strain sequencing project: providing services to taxonomists for standard genome sequencing and annotation.</title>
        <authorList>
            <consortium name="The Broad Institute Genomics Platform"/>
            <consortium name="The Broad Institute Genome Sequencing Center for Infectious Disease"/>
            <person name="Wu L."/>
            <person name="Ma J."/>
        </authorList>
    </citation>
    <scope>NUCLEOTIDE SEQUENCE [LARGE SCALE GENOMIC DNA]</scope>
    <source>
        <strain evidence="3">KCTC 42107</strain>
    </source>
</reference>
<feature type="transmembrane region" description="Helical" evidence="1">
    <location>
        <begin position="43"/>
        <end position="67"/>
    </location>
</feature>
<protein>
    <submittedName>
        <fullName evidence="2">Uncharacterized protein</fullName>
    </submittedName>
</protein>
<evidence type="ECO:0000313" key="2">
    <source>
        <dbReference type="EMBL" id="MFD2602549.1"/>
    </source>
</evidence>